<dbReference type="RefSeq" id="WP_006806273.1">
    <property type="nucleotide sequence ID" value="NZ_ADAD01000010.1"/>
</dbReference>
<gene>
    <name evidence="8" type="ORF">HMPREF0554_0229</name>
</gene>
<proteinExistence type="predicted"/>
<evidence type="ECO:0000256" key="6">
    <source>
        <dbReference type="SAM" id="Coils"/>
    </source>
</evidence>
<sequence length="513" mass="59351">MMRKVMLLVGFVLFCNFNIFSMDKLQIPAEFSENITVTGFDSDIFEYDFNKDGIKEKVLVNSKKDEFSIKTIISIYIMEDGNYRFAYQIPLKEDVNIFSVKRAENMLKKVKEHYEDYSKDLEKGEVRYVRLLDDNTNEQIVFDMKFDKHSPKDLDNFIFVKKTTVFNQSPQHHSGVAYTAHYKDKPRILLEFLSEKDNKHTVWYFTEMQEGKDKSKVKGYVSEVSGTIQRRGFYWDEMHSKIEKVNYFINNAMKDKSDLYIITQYRPLANDIYSEKDKFGNRRNQSITGYINPDKKGEIINIPDQTIFKIIGKENDMLKIETPLYGGPYYIADNPEIMKKWNLETQVNKFIAIDSNNQTEAVLQRIKDTNNFSIISYSFVTTGKDDGYSSYETPHGAFLIAFTRPYMLFTGRQREGDTRKSAGKEGLVIAGEAQYAVRFSGGAYMHGIPVSYGASASTKAYTASKIGTYKESHKCVRHYDDQIEFIVNWINGNSTTKERDNTIPDEPVIAVVL</sequence>
<dbReference type="Proteomes" id="UP000004226">
    <property type="component" value="Unassembled WGS sequence"/>
</dbReference>
<dbReference type="SUPFAM" id="SSF141523">
    <property type="entry name" value="L,D-transpeptidase catalytic domain-like"/>
    <property type="match status" value="1"/>
</dbReference>
<dbReference type="CDD" id="cd16913">
    <property type="entry name" value="YkuD_like"/>
    <property type="match status" value="1"/>
</dbReference>
<dbReference type="GO" id="GO:0071555">
    <property type="term" value="P:cell wall organization"/>
    <property type="evidence" value="ECO:0007669"/>
    <property type="project" value="UniProtKB-KW"/>
</dbReference>
<dbReference type="Gene3D" id="2.40.440.10">
    <property type="entry name" value="L,D-transpeptidase catalytic domain-like"/>
    <property type="match status" value="1"/>
</dbReference>
<evidence type="ECO:0000256" key="1">
    <source>
        <dbReference type="ARBA" id="ARBA00004752"/>
    </source>
</evidence>
<dbReference type="Pfam" id="PF03734">
    <property type="entry name" value="YkuD"/>
    <property type="match status" value="1"/>
</dbReference>
<evidence type="ECO:0000259" key="7">
    <source>
        <dbReference type="Pfam" id="PF03734"/>
    </source>
</evidence>
<feature type="coiled-coil region" evidence="6">
    <location>
        <begin position="100"/>
        <end position="127"/>
    </location>
</feature>
<keyword evidence="9" id="KW-1185">Reference proteome</keyword>
<dbReference type="GO" id="GO:0009252">
    <property type="term" value="P:peptidoglycan biosynthetic process"/>
    <property type="evidence" value="ECO:0007669"/>
    <property type="project" value="UniProtKB-UniPathway"/>
</dbReference>
<accession>D0GIG8</accession>
<comment type="caution">
    <text evidence="8">The sequence shown here is derived from an EMBL/GenBank/DDBJ whole genome shotgun (WGS) entry which is preliminary data.</text>
</comment>
<keyword evidence="3" id="KW-0133">Cell shape</keyword>
<keyword evidence="6" id="KW-0175">Coiled coil</keyword>
<feature type="domain" description="L,D-TPase catalytic" evidence="7">
    <location>
        <begin position="350"/>
        <end position="491"/>
    </location>
</feature>
<dbReference type="UniPathway" id="UPA00219"/>
<reference evidence="8 9" key="1">
    <citation type="submission" date="2009-10" db="EMBL/GenBank/DDBJ databases">
        <authorList>
            <person name="Harkins D.M."/>
            <person name="Madupu R."/>
            <person name="Durkin A.S."/>
            <person name="Torralba M."/>
            <person name="Methe B."/>
            <person name="Sutton G.G."/>
            <person name="Strausberg R.L."/>
            <person name="Nelson K.E."/>
        </authorList>
    </citation>
    <scope>NUCLEOTIDE SEQUENCE [LARGE SCALE GENOMIC DNA]</scope>
    <source>
        <strain evidence="8 9">F0264</strain>
    </source>
</reference>
<dbReference type="EMBL" id="ADAD01000010">
    <property type="protein sequence ID" value="EEY36114.1"/>
    <property type="molecule type" value="Genomic_DNA"/>
</dbReference>
<name>D0GIG8_9FUSO</name>
<dbReference type="InterPro" id="IPR005490">
    <property type="entry name" value="LD_TPept_cat_dom"/>
</dbReference>
<evidence type="ECO:0000313" key="9">
    <source>
        <dbReference type="Proteomes" id="UP000004226"/>
    </source>
</evidence>
<dbReference type="eggNOG" id="COG1376">
    <property type="taxonomic scope" value="Bacteria"/>
</dbReference>
<comment type="pathway">
    <text evidence="1">Cell wall biogenesis; peptidoglycan biosynthesis.</text>
</comment>
<evidence type="ECO:0000256" key="4">
    <source>
        <dbReference type="ARBA" id="ARBA00022984"/>
    </source>
</evidence>
<dbReference type="AlphaFoldDB" id="D0GIG8"/>
<dbReference type="GO" id="GO:0016740">
    <property type="term" value="F:transferase activity"/>
    <property type="evidence" value="ECO:0007669"/>
    <property type="project" value="UniProtKB-KW"/>
</dbReference>
<dbReference type="GO" id="GO:0008360">
    <property type="term" value="P:regulation of cell shape"/>
    <property type="evidence" value="ECO:0007669"/>
    <property type="project" value="UniProtKB-KW"/>
</dbReference>
<evidence type="ECO:0000256" key="3">
    <source>
        <dbReference type="ARBA" id="ARBA00022960"/>
    </source>
</evidence>
<keyword evidence="5" id="KW-0961">Cell wall biogenesis/degradation</keyword>
<dbReference type="InterPro" id="IPR038063">
    <property type="entry name" value="Transpep_catalytic_dom"/>
</dbReference>
<evidence type="ECO:0000313" key="8">
    <source>
        <dbReference type="EMBL" id="EEY36114.1"/>
    </source>
</evidence>
<keyword evidence="4" id="KW-0573">Peptidoglycan synthesis</keyword>
<protein>
    <recommendedName>
        <fullName evidence="7">L,D-TPase catalytic domain-containing protein</fullName>
    </recommendedName>
</protein>
<evidence type="ECO:0000256" key="5">
    <source>
        <dbReference type="ARBA" id="ARBA00023316"/>
    </source>
</evidence>
<keyword evidence="2" id="KW-0808">Transferase</keyword>
<evidence type="ECO:0000256" key="2">
    <source>
        <dbReference type="ARBA" id="ARBA00022679"/>
    </source>
</evidence>
<organism evidence="8 9">
    <name type="scientific">Pseudoleptotrichia goodfellowii F0264</name>
    <dbReference type="NCBI Taxonomy" id="596323"/>
    <lineage>
        <taxon>Bacteria</taxon>
        <taxon>Fusobacteriati</taxon>
        <taxon>Fusobacteriota</taxon>
        <taxon>Fusobacteriia</taxon>
        <taxon>Fusobacteriales</taxon>
        <taxon>Leptotrichiaceae</taxon>
        <taxon>Pseudoleptotrichia</taxon>
    </lineage>
</organism>